<name>A0A1G1Y4M6_9BACT</name>
<dbReference type="AlphaFoldDB" id="A0A1G1Y4M6"/>
<keyword evidence="5" id="KW-0676">Redox-active center</keyword>
<protein>
    <recommendedName>
        <fullName evidence="6">FAD/NAD(P)-binding domain-containing protein</fullName>
    </recommendedName>
</protein>
<evidence type="ECO:0000313" key="8">
    <source>
        <dbReference type="Proteomes" id="UP000178747"/>
    </source>
</evidence>
<proteinExistence type="predicted"/>
<dbReference type="PRINTS" id="PR00368">
    <property type="entry name" value="FADPNR"/>
</dbReference>
<evidence type="ECO:0000256" key="4">
    <source>
        <dbReference type="ARBA" id="ARBA00023157"/>
    </source>
</evidence>
<dbReference type="InterPro" id="IPR050097">
    <property type="entry name" value="Ferredoxin-NADP_redctase_2"/>
</dbReference>
<dbReference type="InterPro" id="IPR008255">
    <property type="entry name" value="Pyr_nucl-diS_OxRdtase_2_AS"/>
</dbReference>
<evidence type="ECO:0000256" key="1">
    <source>
        <dbReference type="ARBA" id="ARBA00022630"/>
    </source>
</evidence>
<keyword evidence="3" id="KW-0560">Oxidoreductase</keyword>
<evidence type="ECO:0000259" key="6">
    <source>
        <dbReference type="Pfam" id="PF07992"/>
    </source>
</evidence>
<evidence type="ECO:0000256" key="3">
    <source>
        <dbReference type="ARBA" id="ARBA00023002"/>
    </source>
</evidence>
<dbReference type="SUPFAM" id="SSF51905">
    <property type="entry name" value="FAD/NAD(P)-binding domain"/>
    <property type="match status" value="1"/>
</dbReference>
<organism evidence="7 8">
    <name type="scientific">Candidatus Buchananbacteria bacterium RIFCSPHIGHO2_02_FULL_38_8</name>
    <dbReference type="NCBI Taxonomy" id="1797538"/>
    <lineage>
        <taxon>Bacteria</taxon>
        <taxon>Candidatus Buchananiibacteriota</taxon>
    </lineage>
</organism>
<comment type="caution">
    <text evidence="7">The sequence shown here is derived from an EMBL/GenBank/DDBJ whole genome shotgun (WGS) entry which is preliminary data.</text>
</comment>
<dbReference type="GO" id="GO:0016668">
    <property type="term" value="F:oxidoreductase activity, acting on a sulfur group of donors, NAD(P) as acceptor"/>
    <property type="evidence" value="ECO:0007669"/>
    <property type="project" value="UniProtKB-ARBA"/>
</dbReference>
<dbReference type="Pfam" id="PF07992">
    <property type="entry name" value="Pyr_redox_2"/>
    <property type="match status" value="1"/>
</dbReference>
<evidence type="ECO:0000256" key="5">
    <source>
        <dbReference type="ARBA" id="ARBA00023284"/>
    </source>
</evidence>
<evidence type="ECO:0000256" key="2">
    <source>
        <dbReference type="ARBA" id="ARBA00022827"/>
    </source>
</evidence>
<reference evidence="7 8" key="1">
    <citation type="journal article" date="2016" name="Nat. Commun.">
        <title>Thousands of microbial genomes shed light on interconnected biogeochemical processes in an aquifer system.</title>
        <authorList>
            <person name="Anantharaman K."/>
            <person name="Brown C.T."/>
            <person name="Hug L.A."/>
            <person name="Sharon I."/>
            <person name="Castelle C.J."/>
            <person name="Probst A.J."/>
            <person name="Thomas B.C."/>
            <person name="Singh A."/>
            <person name="Wilkins M.J."/>
            <person name="Karaoz U."/>
            <person name="Brodie E.L."/>
            <person name="Williams K.H."/>
            <person name="Hubbard S.S."/>
            <person name="Banfield J.F."/>
        </authorList>
    </citation>
    <scope>NUCLEOTIDE SEQUENCE [LARGE SCALE GENOMIC DNA]</scope>
</reference>
<feature type="domain" description="FAD/NAD(P)-binding" evidence="6">
    <location>
        <begin position="3"/>
        <end position="274"/>
    </location>
</feature>
<gene>
    <name evidence="7" type="ORF">A3J62_02230</name>
</gene>
<dbReference type="PRINTS" id="PR00469">
    <property type="entry name" value="PNDRDTASEII"/>
</dbReference>
<evidence type="ECO:0000313" key="7">
    <source>
        <dbReference type="EMBL" id="OGY47114.1"/>
    </source>
</evidence>
<keyword evidence="4" id="KW-1015">Disulfide bond</keyword>
<dbReference type="InterPro" id="IPR036188">
    <property type="entry name" value="FAD/NAD-bd_sf"/>
</dbReference>
<keyword evidence="1" id="KW-0285">Flavoprotein</keyword>
<keyword evidence="2" id="KW-0274">FAD</keyword>
<dbReference type="InterPro" id="IPR023753">
    <property type="entry name" value="FAD/NAD-binding_dom"/>
</dbReference>
<dbReference type="Proteomes" id="UP000178747">
    <property type="component" value="Unassembled WGS sequence"/>
</dbReference>
<dbReference type="PANTHER" id="PTHR48105">
    <property type="entry name" value="THIOREDOXIN REDUCTASE 1-RELATED-RELATED"/>
    <property type="match status" value="1"/>
</dbReference>
<sequence>MVYDVIIIGAGPAGMSAGVYACREKLSTLILSPDIGGQTAQSWEVENYLGYSLITGAELSAKFKEHLDKFDCAVFKVGAEVVNLKKSNGKFEIKTRKGESYQGKTVIITSGKVPRQLGVPGEKEFSGKGVTYCATCDAPLFKNKTVAVVGGGDSALDATYQLTKIASRIYLLVRGSKFKNDLDKILMENVTASDKVKVIFNASTTKIYGSQFVEGLEYQNLKTKEKEKLVVKGIFVEIGSVPSTEFIRGLVALNQWNEIKIDKHNMTSVPGIFA</sequence>
<dbReference type="PROSITE" id="PS00573">
    <property type="entry name" value="PYRIDINE_REDOX_2"/>
    <property type="match status" value="1"/>
</dbReference>
<dbReference type="Gene3D" id="3.50.50.60">
    <property type="entry name" value="FAD/NAD(P)-binding domain"/>
    <property type="match status" value="2"/>
</dbReference>
<dbReference type="EMBL" id="MHIH01000056">
    <property type="protein sequence ID" value="OGY47114.1"/>
    <property type="molecule type" value="Genomic_DNA"/>
</dbReference>
<feature type="non-terminal residue" evidence="7">
    <location>
        <position position="274"/>
    </location>
</feature>
<accession>A0A1G1Y4M6</accession>